<comment type="caution">
    <text evidence="1">The sequence shown here is derived from an EMBL/GenBank/DDBJ whole genome shotgun (WGS) entry which is preliminary data.</text>
</comment>
<dbReference type="EMBL" id="MFNE01000053">
    <property type="protein sequence ID" value="OGG93047.1"/>
    <property type="molecule type" value="Genomic_DNA"/>
</dbReference>
<proteinExistence type="predicted"/>
<accession>A0A1F6G4K2</accession>
<organism evidence="1 2">
    <name type="scientific">Candidatus Lambdaproteobacteria bacterium RIFOXYD2_FULL_50_16</name>
    <dbReference type="NCBI Taxonomy" id="1817772"/>
    <lineage>
        <taxon>Bacteria</taxon>
        <taxon>Pseudomonadati</taxon>
        <taxon>Pseudomonadota</taxon>
        <taxon>Candidatus Lambdaproteobacteria</taxon>
    </lineage>
</organism>
<evidence type="ECO:0008006" key="3">
    <source>
        <dbReference type="Google" id="ProtNLM"/>
    </source>
</evidence>
<dbReference type="Pfam" id="PF14063">
    <property type="entry name" value="DUF4254"/>
    <property type="match status" value="1"/>
</dbReference>
<reference evidence="1 2" key="1">
    <citation type="journal article" date="2016" name="Nat. Commun.">
        <title>Thousands of microbial genomes shed light on interconnected biogeochemical processes in an aquifer system.</title>
        <authorList>
            <person name="Anantharaman K."/>
            <person name="Brown C.T."/>
            <person name="Hug L.A."/>
            <person name="Sharon I."/>
            <person name="Castelle C.J."/>
            <person name="Probst A.J."/>
            <person name="Thomas B.C."/>
            <person name="Singh A."/>
            <person name="Wilkins M.J."/>
            <person name="Karaoz U."/>
            <person name="Brodie E.L."/>
            <person name="Williams K.H."/>
            <person name="Hubbard S.S."/>
            <person name="Banfield J.F."/>
        </authorList>
    </citation>
    <scope>NUCLEOTIDE SEQUENCE [LARGE SCALE GENOMIC DNA]</scope>
</reference>
<evidence type="ECO:0000313" key="1">
    <source>
        <dbReference type="EMBL" id="OGG93047.1"/>
    </source>
</evidence>
<dbReference type="AlphaFoldDB" id="A0A1F6G4K2"/>
<dbReference type="Proteomes" id="UP000178449">
    <property type="component" value="Unassembled WGS sequence"/>
</dbReference>
<protein>
    <recommendedName>
        <fullName evidence="3">DUF4254 domain-containing protein</fullName>
    </recommendedName>
</protein>
<dbReference type="InterPro" id="IPR025350">
    <property type="entry name" value="DUF4254"/>
</dbReference>
<evidence type="ECO:0000313" key="2">
    <source>
        <dbReference type="Proteomes" id="UP000178449"/>
    </source>
</evidence>
<gene>
    <name evidence="1" type="ORF">A2527_14010</name>
</gene>
<dbReference type="STRING" id="1817772.A2527_14010"/>
<sequence>MDLYLKQIEALQRERTGLWHHSEPNATGEDWLDLVARQHLENFMLWHEEDLARAPDATDQKIAAVKRRIDFHNQRRNDLIERLDEAVLAGLAQAGVSLPNRAPLNSETPGSMIDRCSIMALKIYHMQEQVERTEVDQEHRDRAAQKVRVLNLQRSDLLSCLAALVEDCVTSKRQFKIYRQFKMYNDPRLNPAIYQAQP</sequence>
<name>A0A1F6G4K2_9PROT</name>